<protein>
    <submittedName>
        <fullName evidence="2">Uncharacterized protein</fullName>
    </submittedName>
</protein>
<evidence type="ECO:0000256" key="1">
    <source>
        <dbReference type="SAM" id="Phobius"/>
    </source>
</evidence>
<sequence length="66" mass="7401">MLIISPTIACVVVNQVLFLQPSSFLRCLQSFFLLIAPYLQPFLQLQIPFALSFLCPLLLGLFLPCS</sequence>
<keyword evidence="1" id="KW-0472">Membrane</keyword>
<keyword evidence="1" id="KW-1133">Transmembrane helix</keyword>
<dbReference type="EMBL" id="KR029600">
    <property type="protein sequence ID" value="AKH47949.1"/>
    <property type="molecule type" value="Genomic_DNA"/>
</dbReference>
<reference evidence="2" key="1">
    <citation type="journal article" date="2015" name="Front. Microbiol.">
        <title>Combining genomic sequencing methods to explore viral diversity and reveal potential virus-host interactions.</title>
        <authorList>
            <person name="Chow C.E."/>
            <person name="Winget D.M."/>
            <person name="White R.A.III."/>
            <person name="Hallam S.J."/>
            <person name="Suttle C.A."/>
        </authorList>
    </citation>
    <scope>NUCLEOTIDE SEQUENCE</scope>
    <source>
        <strain evidence="2">Oxic1_5</strain>
    </source>
</reference>
<accession>A0A0F7L5Z3</accession>
<keyword evidence="1" id="KW-0812">Transmembrane</keyword>
<name>A0A0F7L5Z3_9VIRU</name>
<reference evidence="2" key="2">
    <citation type="submission" date="2015-03" db="EMBL/GenBank/DDBJ databases">
        <authorList>
            <person name="Chow C.-E.T."/>
            <person name="Winget D.M."/>
            <person name="White R.A.III."/>
            <person name="Hallam S.J."/>
            <person name="Suttle C.A."/>
        </authorList>
    </citation>
    <scope>NUCLEOTIDE SEQUENCE</scope>
    <source>
        <strain evidence="2">Oxic1_5</strain>
    </source>
</reference>
<proteinExistence type="predicted"/>
<organism evidence="2">
    <name type="scientific">uncultured marine virus</name>
    <dbReference type="NCBI Taxonomy" id="186617"/>
    <lineage>
        <taxon>Viruses</taxon>
        <taxon>environmental samples</taxon>
    </lineage>
</organism>
<feature type="transmembrane region" description="Helical" evidence="1">
    <location>
        <begin position="42"/>
        <end position="63"/>
    </location>
</feature>
<evidence type="ECO:0000313" key="2">
    <source>
        <dbReference type="EMBL" id="AKH47949.1"/>
    </source>
</evidence>